<dbReference type="PANTHER" id="PTHR23501:SF193">
    <property type="entry name" value="MULTIDRUG TRANSPORTER, PUTATIVE (AFU_ORTHOLOGUE AFUA_8G00940)-RELATED"/>
    <property type="match status" value="1"/>
</dbReference>
<feature type="transmembrane region" description="Helical" evidence="7">
    <location>
        <begin position="444"/>
        <end position="461"/>
    </location>
</feature>
<keyword evidence="4 7" id="KW-1133">Transmembrane helix</keyword>
<dbReference type="EMBL" id="CDHN01000003">
    <property type="protein sequence ID" value="CEJ90134.1"/>
    <property type="molecule type" value="Genomic_DNA"/>
</dbReference>
<evidence type="ECO:0000313" key="10">
    <source>
        <dbReference type="Proteomes" id="UP000039046"/>
    </source>
</evidence>
<feature type="transmembrane region" description="Helical" evidence="7">
    <location>
        <begin position="371"/>
        <end position="393"/>
    </location>
</feature>
<feature type="compositionally biased region" description="Basic and acidic residues" evidence="6">
    <location>
        <begin position="68"/>
        <end position="80"/>
    </location>
</feature>
<feature type="transmembrane region" description="Helical" evidence="7">
    <location>
        <begin position="518"/>
        <end position="539"/>
    </location>
</feature>
<organism evidence="9 10">
    <name type="scientific">[Torrubiella] hemipterigena</name>
    <dbReference type="NCBI Taxonomy" id="1531966"/>
    <lineage>
        <taxon>Eukaryota</taxon>
        <taxon>Fungi</taxon>
        <taxon>Dikarya</taxon>
        <taxon>Ascomycota</taxon>
        <taxon>Pezizomycotina</taxon>
        <taxon>Sordariomycetes</taxon>
        <taxon>Hypocreomycetidae</taxon>
        <taxon>Hypocreales</taxon>
        <taxon>Clavicipitaceae</taxon>
        <taxon>Clavicipitaceae incertae sedis</taxon>
        <taxon>'Torrubiella' clade</taxon>
    </lineage>
</organism>
<reference evidence="9 10" key="1">
    <citation type="journal article" date="2015" name="Genome Announc.">
        <title>Draft Genome Sequence and Gene Annotation of the Entomopathogenic Fungus Verticillium hemipterigenum.</title>
        <authorList>
            <person name="Horn F."/>
            <person name="Habel A."/>
            <person name="Scharf D.H."/>
            <person name="Dworschak J."/>
            <person name="Brakhage A.A."/>
            <person name="Guthke R."/>
            <person name="Hertweck C."/>
            <person name="Linde J."/>
        </authorList>
    </citation>
    <scope>NUCLEOTIDE SEQUENCE [LARGE SCALE GENOMIC DNA]</scope>
</reference>
<feature type="compositionally biased region" description="Low complexity" evidence="6">
    <location>
        <begin position="89"/>
        <end position="104"/>
    </location>
</feature>
<comment type="subcellular location">
    <subcellularLocation>
        <location evidence="1">Membrane</location>
        <topology evidence="1">Multi-pass membrane protein</topology>
    </subcellularLocation>
</comment>
<feature type="region of interest" description="Disordered" evidence="6">
    <location>
        <begin position="1"/>
        <end position="108"/>
    </location>
</feature>
<dbReference type="InterPro" id="IPR036259">
    <property type="entry name" value="MFS_trans_sf"/>
</dbReference>
<feature type="transmembrane region" description="Helical" evidence="7">
    <location>
        <begin position="312"/>
        <end position="333"/>
    </location>
</feature>
<evidence type="ECO:0000313" key="9">
    <source>
        <dbReference type="EMBL" id="CEJ90134.1"/>
    </source>
</evidence>
<proteinExistence type="inferred from homology"/>
<feature type="transmembrane region" description="Helical" evidence="7">
    <location>
        <begin position="481"/>
        <end position="506"/>
    </location>
</feature>
<gene>
    <name evidence="9" type="ORF">VHEMI05938</name>
</gene>
<dbReference type="SUPFAM" id="SSF103473">
    <property type="entry name" value="MFS general substrate transporter"/>
    <property type="match status" value="1"/>
</dbReference>
<dbReference type="OrthoDB" id="10021397at2759"/>
<dbReference type="Pfam" id="PF07690">
    <property type="entry name" value="MFS_1"/>
    <property type="match status" value="1"/>
</dbReference>
<feature type="transmembrane region" description="Helical" evidence="7">
    <location>
        <begin position="339"/>
        <end position="359"/>
    </location>
</feature>
<keyword evidence="5 7" id="KW-0472">Membrane</keyword>
<protein>
    <recommendedName>
        <fullName evidence="8">Major facilitator superfamily (MFS) profile domain-containing protein</fullName>
    </recommendedName>
</protein>
<feature type="domain" description="Major facilitator superfamily (MFS) profile" evidence="8">
    <location>
        <begin position="218"/>
        <end position="709"/>
    </location>
</feature>
<feature type="region of interest" description="Disordered" evidence="6">
    <location>
        <begin position="712"/>
        <end position="736"/>
    </location>
</feature>
<feature type="region of interest" description="Disordered" evidence="6">
    <location>
        <begin position="181"/>
        <end position="201"/>
    </location>
</feature>
<keyword evidence="3 7" id="KW-0812">Transmembrane</keyword>
<name>A0A0A1T5Q1_9HYPO</name>
<evidence type="ECO:0000256" key="5">
    <source>
        <dbReference type="ARBA" id="ARBA00023136"/>
    </source>
</evidence>
<dbReference type="Proteomes" id="UP000039046">
    <property type="component" value="Unassembled WGS sequence"/>
</dbReference>
<feature type="transmembrane region" description="Helical" evidence="7">
    <location>
        <begin position="545"/>
        <end position="563"/>
    </location>
</feature>
<dbReference type="Gene3D" id="1.20.1250.20">
    <property type="entry name" value="MFS general substrate transporter like domains"/>
    <property type="match status" value="1"/>
</dbReference>
<dbReference type="GO" id="GO:0022857">
    <property type="term" value="F:transmembrane transporter activity"/>
    <property type="evidence" value="ECO:0007669"/>
    <property type="project" value="InterPro"/>
</dbReference>
<evidence type="ECO:0000256" key="1">
    <source>
        <dbReference type="ARBA" id="ARBA00004141"/>
    </source>
</evidence>
<evidence type="ECO:0000256" key="4">
    <source>
        <dbReference type="ARBA" id="ARBA00022989"/>
    </source>
</evidence>
<dbReference type="InterPro" id="IPR020846">
    <property type="entry name" value="MFS_dom"/>
</dbReference>
<dbReference type="AlphaFoldDB" id="A0A0A1T5Q1"/>
<sequence>MSSPTEQSPPSSPAAADRKRRSRAASTYTIPRAPPAVGRYRDGGTQTERNSDISPALTIAETLYAEGSHADDAPKSKQLDEETYNILNRPATKSSPTRPSTSRKVSVDGKRMSLIKRMSGLTERIAGPDDDVPPMPPAFRMVDGSIFIDFSPNPRLSFRADLDKFGPVQEVNGEQSDMEIMTSRGGTAGGELTDSDEKMPEMKKPETAYIEGWKLWSVMLSLTAASFLILLDNSIVVTAIPKITSDFHSLGDIGWYGSAYSLTSGCLQPLTGKLYTYLHAKWLFLGFFVLFEVGSLICGLSTSSAIFIVGRVIAGLGASGIQNGSMTILAGSAPLEKRPMLSGIMMGICQLGLVVGPLIGGAFTQYSTWRWCFYLNLPVGAIVALCLGIIKVPDYRAQQEVHPGPLTLKKLDLPGFAIFIPFSIMMLLALQWGGNEHEWNSPTIIGLLVGAMANFAIFAAWEYRAGHGAMIPFPVLRIRQIWSSCLTVLVLVASVICTAYYLAIYFQTARDASPFQGGVNMVPGILAQLLSAVFAGGFIESAGYYLPFALFGGMLATVGNGLLSSLQTDTSTVKWAAFQVISGLGRGMAFQVPYLATQAHAPPAQLSVAIAMLTFCQTFGTAVFLSISNALFNNKLRSELQSLLPTLNAEDIIHAGAAGVKDAVPKESLPTALVAYVHSYQTVMYLVVALSGFAVICSLGMGWTDIRPKKPIVEEESQTTEEIKEKGSEEEEEAKE</sequence>
<evidence type="ECO:0000259" key="8">
    <source>
        <dbReference type="PROSITE" id="PS50850"/>
    </source>
</evidence>
<keyword evidence="10" id="KW-1185">Reference proteome</keyword>
<dbReference type="GO" id="GO:0005886">
    <property type="term" value="C:plasma membrane"/>
    <property type="evidence" value="ECO:0007669"/>
    <property type="project" value="TreeGrafter"/>
</dbReference>
<dbReference type="InterPro" id="IPR011701">
    <property type="entry name" value="MFS"/>
</dbReference>
<feature type="transmembrane region" description="Helical" evidence="7">
    <location>
        <begin position="413"/>
        <end position="432"/>
    </location>
</feature>
<feature type="transmembrane region" description="Helical" evidence="7">
    <location>
        <begin position="282"/>
        <end position="300"/>
    </location>
</feature>
<comment type="similarity">
    <text evidence="2">Belongs to the major facilitator superfamily. TCR/Tet family.</text>
</comment>
<accession>A0A0A1T5Q1</accession>
<feature type="transmembrane region" description="Helical" evidence="7">
    <location>
        <begin position="608"/>
        <end position="632"/>
    </location>
</feature>
<evidence type="ECO:0000256" key="6">
    <source>
        <dbReference type="SAM" id="MobiDB-lite"/>
    </source>
</evidence>
<evidence type="ECO:0000256" key="3">
    <source>
        <dbReference type="ARBA" id="ARBA00022692"/>
    </source>
</evidence>
<dbReference type="HOGENOM" id="CLU_000960_22_1_1"/>
<feature type="compositionally biased region" description="Low complexity" evidence="6">
    <location>
        <begin position="1"/>
        <end position="15"/>
    </location>
</feature>
<evidence type="ECO:0000256" key="7">
    <source>
        <dbReference type="SAM" id="Phobius"/>
    </source>
</evidence>
<dbReference type="CDD" id="cd17502">
    <property type="entry name" value="MFS_Azr1_MDR_like"/>
    <property type="match status" value="1"/>
</dbReference>
<dbReference type="PANTHER" id="PTHR23501">
    <property type="entry name" value="MAJOR FACILITATOR SUPERFAMILY"/>
    <property type="match status" value="1"/>
</dbReference>
<feature type="transmembrane region" description="Helical" evidence="7">
    <location>
        <begin position="683"/>
        <end position="703"/>
    </location>
</feature>
<dbReference type="PROSITE" id="PS50850">
    <property type="entry name" value="MFS"/>
    <property type="match status" value="1"/>
</dbReference>
<evidence type="ECO:0000256" key="2">
    <source>
        <dbReference type="ARBA" id="ARBA00007520"/>
    </source>
</evidence>